<keyword evidence="10" id="KW-1185">Reference proteome</keyword>
<sequence length="273" mass="30552">MQRIGININRTKDKSKEVLDFIKTIIYEEIENSTVVVLDEVNLSPSTLKELDMVISLGGDGTILNTSRLLEGYSIPIFGVNIGNLGFLTSSELHNFKEELRSILKNDFKVEDRLLLNCSMNEDDSISFKALNDIVISKGTLSRIVKFNIYIDDSLFTSFKSDGIIISTPTGSTAYSLSAGGPIIYPTLKVIAITPICPHILGMRTLIIDSNSKIVIKPELSLDKIFLTVDGQNSKEMSKNDYITIQSAEKKCKLIRTKSYDYFSVLRDKIIHR</sequence>
<evidence type="ECO:0000256" key="6">
    <source>
        <dbReference type="ARBA" id="ARBA00023027"/>
    </source>
</evidence>
<dbReference type="EMBL" id="LR590481">
    <property type="protein sequence ID" value="VTQ88217.1"/>
    <property type="molecule type" value="Genomic_DNA"/>
</dbReference>
<dbReference type="RefSeq" id="WP_138209889.1">
    <property type="nucleotide sequence ID" value="NZ_CBCRUQ010000022.1"/>
</dbReference>
<name>A0A4V6KCX6_HATHI</name>
<evidence type="ECO:0000256" key="8">
    <source>
        <dbReference type="HAMAP-Rule" id="MF_00361"/>
    </source>
</evidence>
<keyword evidence="3 8" id="KW-0418">Kinase</keyword>
<dbReference type="InterPro" id="IPR017438">
    <property type="entry name" value="ATP-NAD_kinase_N"/>
</dbReference>
<gene>
    <name evidence="9" type="primary">ppnK</name>
    <name evidence="8" type="synonym">nadK</name>
    <name evidence="9" type="ORF">NCTC503_01204</name>
</gene>
<dbReference type="GO" id="GO:0003951">
    <property type="term" value="F:NAD+ kinase activity"/>
    <property type="evidence" value="ECO:0007669"/>
    <property type="project" value="UniProtKB-UniRule"/>
</dbReference>
<dbReference type="PANTHER" id="PTHR20275">
    <property type="entry name" value="NAD KINASE"/>
    <property type="match status" value="1"/>
</dbReference>
<feature type="binding site" evidence="8">
    <location>
        <position position="160"/>
    </location>
    <ligand>
        <name>NAD(+)</name>
        <dbReference type="ChEBI" id="CHEBI:57540"/>
    </ligand>
</feature>
<feature type="binding site" evidence="8">
    <location>
        <begin position="173"/>
        <end position="178"/>
    </location>
    <ligand>
        <name>NAD(+)</name>
        <dbReference type="ChEBI" id="CHEBI:57540"/>
    </ligand>
</feature>
<dbReference type="Gene3D" id="3.40.50.10330">
    <property type="entry name" value="Probable inorganic polyphosphate/atp-NAD kinase, domain 1"/>
    <property type="match status" value="1"/>
</dbReference>
<evidence type="ECO:0000256" key="1">
    <source>
        <dbReference type="ARBA" id="ARBA00022679"/>
    </source>
</evidence>
<dbReference type="FunFam" id="2.60.200.30:FF:000009">
    <property type="entry name" value="Poly(P)/ATP NAD kinase"/>
    <property type="match status" value="1"/>
</dbReference>
<feature type="active site" description="Proton acceptor" evidence="8">
    <location>
        <position position="60"/>
    </location>
</feature>
<dbReference type="InterPro" id="IPR016064">
    <property type="entry name" value="NAD/diacylglycerol_kinase_sf"/>
</dbReference>
<keyword evidence="4 8" id="KW-0067">ATP-binding</keyword>
<evidence type="ECO:0000256" key="2">
    <source>
        <dbReference type="ARBA" id="ARBA00022741"/>
    </source>
</evidence>
<feature type="binding site" evidence="8">
    <location>
        <position position="162"/>
    </location>
    <ligand>
        <name>NAD(+)</name>
        <dbReference type="ChEBI" id="CHEBI:57540"/>
    </ligand>
</feature>
<keyword evidence="2 8" id="KW-0547">Nucleotide-binding</keyword>
<evidence type="ECO:0000256" key="7">
    <source>
        <dbReference type="ARBA" id="ARBA00047925"/>
    </source>
</evidence>
<comment type="function">
    <text evidence="8">Involved in the regulation of the intracellular balance of NAD and NADP, and is a key enzyme in the biosynthesis of NADP. Catalyzes specifically the phosphorylation on 2'-hydroxyl of the adenosine moiety of NAD to yield NADP.</text>
</comment>
<dbReference type="AlphaFoldDB" id="A0A4V6KCX6"/>
<dbReference type="GO" id="GO:0019674">
    <property type="term" value="P:NAD+ metabolic process"/>
    <property type="evidence" value="ECO:0007669"/>
    <property type="project" value="InterPro"/>
</dbReference>
<dbReference type="SUPFAM" id="SSF111331">
    <property type="entry name" value="NAD kinase/diacylglycerol kinase-like"/>
    <property type="match status" value="1"/>
</dbReference>
<keyword evidence="8" id="KW-0963">Cytoplasm</keyword>
<dbReference type="Pfam" id="PF20143">
    <property type="entry name" value="NAD_kinase_C"/>
    <property type="match status" value="1"/>
</dbReference>
<dbReference type="KEGG" id="hhw:NCTC503_01204"/>
<comment type="subcellular location">
    <subcellularLocation>
        <location evidence="8">Cytoplasm</location>
    </subcellularLocation>
</comment>
<dbReference type="GO" id="GO:0005737">
    <property type="term" value="C:cytoplasm"/>
    <property type="evidence" value="ECO:0007669"/>
    <property type="project" value="UniProtKB-SubCell"/>
</dbReference>
<dbReference type="GO" id="GO:0006741">
    <property type="term" value="P:NADP+ biosynthetic process"/>
    <property type="evidence" value="ECO:0007669"/>
    <property type="project" value="UniProtKB-UniRule"/>
</dbReference>
<dbReference type="GO" id="GO:0051287">
    <property type="term" value="F:NAD binding"/>
    <property type="evidence" value="ECO:0007669"/>
    <property type="project" value="UniProtKB-ARBA"/>
</dbReference>
<comment type="caution">
    <text evidence="8">Lacks conserved residue(s) required for the propagation of feature annotation.</text>
</comment>
<dbReference type="GO" id="GO:0046872">
    <property type="term" value="F:metal ion binding"/>
    <property type="evidence" value="ECO:0007669"/>
    <property type="project" value="UniProtKB-UniRule"/>
</dbReference>
<feature type="binding site" evidence="8">
    <location>
        <position position="143"/>
    </location>
    <ligand>
        <name>NAD(+)</name>
        <dbReference type="ChEBI" id="CHEBI:57540"/>
    </ligand>
</feature>
<protein>
    <recommendedName>
        <fullName evidence="8">NAD kinase</fullName>
        <ecNumber evidence="8">2.7.1.23</ecNumber>
    </recommendedName>
    <alternativeName>
        <fullName evidence="8">ATP-dependent NAD kinase</fullName>
    </alternativeName>
</protein>
<dbReference type="OrthoDB" id="9774737at2"/>
<evidence type="ECO:0000256" key="3">
    <source>
        <dbReference type="ARBA" id="ARBA00022777"/>
    </source>
</evidence>
<keyword evidence="5 8" id="KW-0521">NADP</keyword>
<dbReference type="HAMAP" id="MF_00361">
    <property type="entry name" value="NAD_kinase"/>
    <property type="match status" value="1"/>
</dbReference>
<dbReference type="Proteomes" id="UP000308489">
    <property type="component" value="Chromosome 1"/>
</dbReference>
<comment type="cofactor">
    <cofactor evidence="8">
        <name>a divalent metal cation</name>
        <dbReference type="ChEBI" id="CHEBI:60240"/>
    </cofactor>
</comment>
<feature type="binding site" evidence="8">
    <location>
        <begin position="132"/>
        <end position="133"/>
    </location>
    <ligand>
        <name>NAD(+)</name>
        <dbReference type="ChEBI" id="CHEBI:57540"/>
    </ligand>
</feature>
<feature type="binding site" evidence="8">
    <location>
        <begin position="60"/>
        <end position="61"/>
    </location>
    <ligand>
        <name>NAD(+)</name>
        <dbReference type="ChEBI" id="CHEBI:57540"/>
    </ligand>
</feature>
<feature type="binding site" evidence="8">
    <location>
        <position position="232"/>
    </location>
    <ligand>
        <name>NAD(+)</name>
        <dbReference type="ChEBI" id="CHEBI:57540"/>
    </ligand>
</feature>
<organism evidence="9 10">
    <name type="scientific">Hathewaya histolytica</name>
    <name type="common">Clostridium histolyticum</name>
    <dbReference type="NCBI Taxonomy" id="1498"/>
    <lineage>
        <taxon>Bacteria</taxon>
        <taxon>Bacillati</taxon>
        <taxon>Bacillota</taxon>
        <taxon>Clostridia</taxon>
        <taxon>Eubacteriales</taxon>
        <taxon>Clostridiaceae</taxon>
        <taxon>Hathewaya</taxon>
    </lineage>
</organism>
<dbReference type="PANTHER" id="PTHR20275:SF0">
    <property type="entry name" value="NAD KINASE"/>
    <property type="match status" value="1"/>
</dbReference>
<dbReference type="GO" id="GO:0005524">
    <property type="term" value="F:ATP binding"/>
    <property type="evidence" value="ECO:0007669"/>
    <property type="project" value="UniProtKB-KW"/>
</dbReference>
<dbReference type="InterPro" id="IPR017437">
    <property type="entry name" value="ATP-NAD_kinase_PpnK-typ_C"/>
</dbReference>
<reference evidence="9 10" key="1">
    <citation type="submission" date="2019-05" db="EMBL/GenBank/DDBJ databases">
        <authorList>
            <consortium name="Pathogen Informatics"/>
        </authorList>
    </citation>
    <scope>NUCLEOTIDE SEQUENCE [LARGE SCALE GENOMIC DNA]</scope>
    <source>
        <strain evidence="9 10">NCTC503</strain>
    </source>
</reference>
<dbReference type="Gene3D" id="2.60.200.30">
    <property type="entry name" value="Probable inorganic polyphosphate/atp-NAD kinase, domain 2"/>
    <property type="match status" value="1"/>
</dbReference>
<evidence type="ECO:0000313" key="10">
    <source>
        <dbReference type="Proteomes" id="UP000308489"/>
    </source>
</evidence>
<comment type="catalytic activity">
    <reaction evidence="7 8">
        <text>NAD(+) + ATP = ADP + NADP(+) + H(+)</text>
        <dbReference type="Rhea" id="RHEA:18629"/>
        <dbReference type="ChEBI" id="CHEBI:15378"/>
        <dbReference type="ChEBI" id="CHEBI:30616"/>
        <dbReference type="ChEBI" id="CHEBI:57540"/>
        <dbReference type="ChEBI" id="CHEBI:58349"/>
        <dbReference type="ChEBI" id="CHEBI:456216"/>
        <dbReference type="EC" id="2.7.1.23"/>
    </reaction>
</comment>
<proteinExistence type="inferred from homology"/>
<keyword evidence="6 8" id="KW-0520">NAD</keyword>
<evidence type="ECO:0000256" key="5">
    <source>
        <dbReference type="ARBA" id="ARBA00022857"/>
    </source>
</evidence>
<keyword evidence="1 8" id="KW-0808">Transferase</keyword>
<accession>A0A4V6KCX6</accession>
<comment type="similarity">
    <text evidence="8">Belongs to the NAD kinase family.</text>
</comment>
<dbReference type="Pfam" id="PF01513">
    <property type="entry name" value="NAD_kinase"/>
    <property type="match status" value="1"/>
</dbReference>
<dbReference type="InterPro" id="IPR002504">
    <property type="entry name" value="NADK"/>
</dbReference>
<evidence type="ECO:0000313" key="9">
    <source>
        <dbReference type="EMBL" id="VTQ88217.1"/>
    </source>
</evidence>
<dbReference type="EC" id="2.7.1.23" evidence="8"/>
<evidence type="ECO:0000256" key="4">
    <source>
        <dbReference type="ARBA" id="ARBA00022840"/>
    </source>
</evidence>